<dbReference type="AlphaFoldDB" id="A4FY43"/>
<dbReference type="InterPro" id="IPR000923">
    <property type="entry name" value="BlueCu_1"/>
</dbReference>
<dbReference type="RefSeq" id="WP_011868581.1">
    <property type="nucleotide sequence ID" value="NC_009135.1"/>
</dbReference>
<dbReference type="PANTHER" id="PTHR36507:SF1">
    <property type="entry name" value="BLL1555 PROTEIN"/>
    <property type="match status" value="1"/>
</dbReference>
<dbReference type="EMBL" id="CP000609">
    <property type="protein sequence ID" value="ABO35127.1"/>
    <property type="molecule type" value="Genomic_DNA"/>
</dbReference>
<evidence type="ECO:0000256" key="2">
    <source>
        <dbReference type="ARBA" id="ARBA00023008"/>
    </source>
</evidence>
<dbReference type="eggNOG" id="arCOG02926">
    <property type="taxonomic scope" value="Archaea"/>
</dbReference>
<dbReference type="GO" id="GO:0005507">
    <property type="term" value="F:copper ion binding"/>
    <property type="evidence" value="ECO:0007669"/>
    <property type="project" value="InterPro"/>
</dbReference>
<evidence type="ECO:0000259" key="3">
    <source>
        <dbReference type="Pfam" id="PF00127"/>
    </source>
</evidence>
<dbReference type="OrthoDB" id="11836at2157"/>
<proteinExistence type="predicted"/>
<dbReference type="InterPro" id="IPR008972">
    <property type="entry name" value="Cupredoxin"/>
</dbReference>
<gene>
    <name evidence="4" type="ordered locus">MmarC5_0817</name>
</gene>
<dbReference type="GO" id="GO:0009055">
    <property type="term" value="F:electron transfer activity"/>
    <property type="evidence" value="ECO:0007669"/>
    <property type="project" value="InterPro"/>
</dbReference>
<feature type="domain" description="Blue (type 1) copper" evidence="3">
    <location>
        <begin position="18"/>
        <end position="95"/>
    </location>
</feature>
<dbReference type="InterPro" id="IPR035668">
    <property type="entry name" value="Amicyanin"/>
</dbReference>
<dbReference type="SUPFAM" id="SSF49503">
    <property type="entry name" value="Cupredoxins"/>
    <property type="match status" value="1"/>
</dbReference>
<accession>A4FY43</accession>
<evidence type="ECO:0000256" key="1">
    <source>
        <dbReference type="ARBA" id="ARBA00022723"/>
    </source>
</evidence>
<dbReference type="GeneID" id="4928435"/>
<sequence>METPVDTSTGFEGQNEATVLIEDFSYKPASITVKVGTTVTWVQKDGVRHTVTSNDGIFDSGLLSKDFSWNYPFNETGNFDYYGMPHPYMKGTVEVVK</sequence>
<organism evidence="4 5">
    <name type="scientific">Methanococcus maripaludis (strain C5 / ATCC BAA-1333)</name>
    <dbReference type="NCBI Taxonomy" id="402880"/>
    <lineage>
        <taxon>Archaea</taxon>
        <taxon>Methanobacteriati</taxon>
        <taxon>Methanobacteriota</taxon>
        <taxon>Methanomada group</taxon>
        <taxon>Methanococci</taxon>
        <taxon>Methanococcales</taxon>
        <taxon>Methanococcaceae</taxon>
        <taxon>Methanococcus</taxon>
    </lineage>
</organism>
<dbReference type="KEGG" id="mmq:MmarC5_0817"/>
<dbReference type="InterPro" id="IPR052721">
    <property type="entry name" value="ET_Amicyanin"/>
</dbReference>
<name>A4FY43_METM5</name>
<dbReference type="Proteomes" id="UP000000253">
    <property type="component" value="Chromosome"/>
</dbReference>
<evidence type="ECO:0000313" key="4">
    <source>
        <dbReference type="EMBL" id="ABO35127.1"/>
    </source>
</evidence>
<dbReference type="STRING" id="402880.MmarC5_0817"/>
<keyword evidence="1" id="KW-0479">Metal-binding</keyword>
<dbReference type="Gene3D" id="2.60.40.420">
    <property type="entry name" value="Cupredoxins - blue copper proteins"/>
    <property type="match status" value="1"/>
</dbReference>
<dbReference type="HOGENOM" id="CLU_084115_2_1_2"/>
<dbReference type="Pfam" id="PF00127">
    <property type="entry name" value="Copper-bind"/>
    <property type="match status" value="1"/>
</dbReference>
<evidence type="ECO:0000313" key="5">
    <source>
        <dbReference type="Proteomes" id="UP000000253"/>
    </source>
</evidence>
<dbReference type="PANTHER" id="PTHR36507">
    <property type="entry name" value="BLL1555 PROTEIN"/>
    <property type="match status" value="1"/>
</dbReference>
<keyword evidence="2" id="KW-0186">Copper</keyword>
<reference evidence="4 5" key="1">
    <citation type="submission" date="2007-03" db="EMBL/GenBank/DDBJ databases">
        <title>Complete sequence of chromosome of Methanococcus maripaludis C5.</title>
        <authorList>
            <consortium name="US DOE Joint Genome Institute"/>
            <person name="Copeland A."/>
            <person name="Lucas S."/>
            <person name="Lapidus A."/>
            <person name="Barry K."/>
            <person name="Glavina del Rio T."/>
            <person name="Dalin E."/>
            <person name="Tice H."/>
            <person name="Pitluck S."/>
            <person name="Chertkov O."/>
            <person name="Brettin T."/>
            <person name="Bruce D."/>
            <person name="Han C."/>
            <person name="Detter J.C."/>
            <person name="Schmutz J."/>
            <person name="Larimer F."/>
            <person name="Land M."/>
            <person name="Hauser L."/>
            <person name="Kyrpides N."/>
            <person name="Mikhailova N."/>
            <person name="Sieprawska-Lupa M."/>
            <person name="Whitman W.B."/>
            <person name="Richardson P."/>
        </authorList>
    </citation>
    <scope>NUCLEOTIDE SEQUENCE [LARGE SCALE GENOMIC DNA]</scope>
    <source>
        <strain evidence="5">C5 / ATCC BAA-1333</strain>
    </source>
</reference>
<protein>
    <submittedName>
        <fullName evidence="4">Blue (Type 1) copper domain protein</fullName>
    </submittedName>
</protein>
<dbReference type="CDD" id="cd13921">
    <property type="entry name" value="Amicyanin"/>
    <property type="match status" value="1"/>
</dbReference>